<dbReference type="EMBL" id="FLQV01001256">
    <property type="protein sequence ID" value="SBS99347.1"/>
    <property type="molecule type" value="Genomic_DNA"/>
</dbReference>
<evidence type="ECO:0000313" key="4">
    <source>
        <dbReference type="Proteomes" id="UP000078546"/>
    </source>
</evidence>
<proteinExistence type="predicted"/>
<organism evidence="3 4">
    <name type="scientific">Plasmodium ovale curtisi</name>
    <dbReference type="NCBI Taxonomy" id="864141"/>
    <lineage>
        <taxon>Eukaryota</taxon>
        <taxon>Sar</taxon>
        <taxon>Alveolata</taxon>
        <taxon>Apicomplexa</taxon>
        <taxon>Aconoidasida</taxon>
        <taxon>Haemosporida</taxon>
        <taxon>Plasmodiidae</taxon>
        <taxon>Plasmodium</taxon>
        <taxon>Plasmodium (Plasmodium)</taxon>
    </lineage>
</organism>
<evidence type="ECO:0000313" key="3">
    <source>
        <dbReference type="EMBL" id="SBS99347.1"/>
    </source>
</evidence>
<reference evidence="3" key="1">
    <citation type="submission" date="2016-05" db="EMBL/GenBank/DDBJ databases">
        <authorList>
            <person name="Lavstsen T."/>
            <person name="Jespersen J.S."/>
        </authorList>
    </citation>
    <scope>NUCLEOTIDE SEQUENCE [LARGE SCALE GENOMIC DNA]</scope>
</reference>
<evidence type="ECO:0000256" key="1">
    <source>
        <dbReference type="SAM" id="Phobius"/>
    </source>
</evidence>
<accession>A0A1A8X428</accession>
<feature type="transmembrane region" description="Helical" evidence="1">
    <location>
        <begin position="270"/>
        <end position="287"/>
    </location>
</feature>
<reference evidence="4 5" key="2">
    <citation type="submission" date="2016-05" db="EMBL/GenBank/DDBJ databases">
        <authorList>
            <person name="Naeem Raeece"/>
        </authorList>
    </citation>
    <scope>NUCLEOTIDE SEQUENCE [LARGE SCALE GENOMIC DNA]</scope>
</reference>
<evidence type="ECO:0000313" key="2">
    <source>
        <dbReference type="EMBL" id="SBS87856.1"/>
    </source>
</evidence>
<dbReference type="AlphaFoldDB" id="A0A1A8X428"/>
<protein>
    <submittedName>
        <fullName evidence="3">PIR Superfamily Protein</fullName>
    </submittedName>
</protein>
<gene>
    <name evidence="3" type="ORF">POVCU1_052210</name>
    <name evidence="2" type="ORF">POVCU2_0044880</name>
</gene>
<keyword evidence="1" id="KW-0812">Transmembrane</keyword>
<keyword evidence="1" id="KW-1133">Transmembrane helix</keyword>
<dbReference type="EMBL" id="FLQU01000602">
    <property type="protein sequence ID" value="SBS87856.1"/>
    <property type="molecule type" value="Genomic_DNA"/>
</dbReference>
<sequence>MATVDDYENNLPATRYFNYMNNESIRENEYAGNTFNLFMNSASPEIKTIGSLFYRNFIYLRFKKEDYNNRCSDLNHWLNLEKEKHRENHRNDHDVLWIPIENLWNKINQERFRINKCNRKISNKSLINIQKRYKLGRFCENRDYLKSKCKAVQIEKRNIDNNCYYLTKYVNKYYDIFLAQESCLPDKNDDPDNPFFISDECSLYDMTKTFPEYNIQDNTISEKDIARTAINLCSELEKLSPYGTEGDKLDPEILAGTEAPSESSPNNNSLYGGIAIMGFLPVLFYVYKFTSLVPWLRSRIMKTEIVRTNMDNEESYNSIDDPSDIIPTNSENIEYYLGYEPT</sequence>
<dbReference type="Proteomes" id="UP000078546">
    <property type="component" value="Unassembled WGS sequence"/>
</dbReference>
<dbReference type="Proteomes" id="UP000078560">
    <property type="component" value="Unassembled WGS sequence"/>
</dbReference>
<evidence type="ECO:0000313" key="5">
    <source>
        <dbReference type="Proteomes" id="UP000078560"/>
    </source>
</evidence>
<name>A0A1A8X428_PLAOA</name>
<keyword evidence="1" id="KW-0472">Membrane</keyword>